<evidence type="ECO:0000313" key="3">
    <source>
        <dbReference type="Proteomes" id="UP000196118"/>
    </source>
</evidence>
<dbReference type="AlphaFoldDB" id="A0A1Y0VR20"/>
<feature type="transmembrane region" description="Helical" evidence="1">
    <location>
        <begin position="20"/>
        <end position="44"/>
    </location>
</feature>
<dbReference type="RefSeq" id="WP_002834317.1">
    <property type="nucleotide sequence ID" value="NZ_BEWQ01000009.1"/>
</dbReference>
<reference evidence="2 3" key="1">
    <citation type="submission" date="2017-05" db="EMBL/GenBank/DDBJ databases">
        <title>Genome sequence of Pediococcus pentosaceus strain SRCM100892.</title>
        <authorList>
            <person name="Cho S.H."/>
        </authorList>
    </citation>
    <scope>NUCLEOTIDE SEQUENCE [LARGE SCALE GENOMIC DNA]</scope>
    <source>
        <strain evidence="2 3">SRCM100892</strain>
    </source>
</reference>
<keyword evidence="1" id="KW-0472">Membrane</keyword>
<dbReference type="EMBL" id="CP021474">
    <property type="protein sequence ID" value="ARW20605.1"/>
    <property type="molecule type" value="Genomic_DNA"/>
</dbReference>
<evidence type="ECO:0000313" key="2">
    <source>
        <dbReference type="EMBL" id="ARW20605.1"/>
    </source>
</evidence>
<evidence type="ECO:0000256" key="1">
    <source>
        <dbReference type="SAM" id="Phobius"/>
    </source>
</evidence>
<keyword evidence="1" id="KW-1133">Transmembrane helix</keyword>
<dbReference type="Proteomes" id="UP000196118">
    <property type="component" value="Chromosome"/>
</dbReference>
<keyword evidence="1" id="KW-0812">Transmembrane</keyword>
<accession>A0A1Y0VR20</accession>
<name>A0A1Y0VR20_PEDPE</name>
<organism evidence="2 3">
    <name type="scientific">Pediococcus pentosaceus</name>
    <dbReference type="NCBI Taxonomy" id="1255"/>
    <lineage>
        <taxon>Bacteria</taxon>
        <taxon>Bacillati</taxon>
        <taxon>Bacillota</taxon>
        <taxon>Bacilli</taxon>
        <taxon>Lactobacillales</taxon>
        <taxon>Lactobacillaceae</taxon>
        <taxon>Pediococcus</taxon>
    </lineage>
</organism>
<protein>
    <submittedName>
        <fullName evidence="2">Uncharacterized protein</fullName>
    </submittedName>
</protein>
<gene>
    <name evidence="2" type="ORF">S100892_02066</name>
</gene>
<sequence length="54" mass="6248">MYSNIQRSGVAFVSLSWGFMYHLLATLSIFFAILAVGTIIRCIWSEKHQDPNWQ</sequence>
<proteinExistence type="predicted"/>